<dbReference type="Gene3D" id="1.10.530.40">
    <property type="match status" value="1"/>
</dbReference>
<gene>
    <name evidence="8" type="ORF">QBC33DRAFT_552604</name>
</gene>
<dbReference type="InterPro" id="IPR034690">
    <property type="entry name" value="Endolysin_T4_type"/>
</dbReference>
<dbReference type="GO" id="GO:0003796">
    <property type="term" value="F:lysozyme activity"/>
    <property type="evidence" value="ECO:0007669"/>
    <property type="project" value="UniProtKB-EC"/>
</dbReference>
<keyword evidence="7" id="KW-0732">Signal</keyword>
<dbReference type="GeneID" id="85312509"/>
<sequence>MKSLPATLAILALRALAETTCTAPTGQTGLCIPASTCTDTGGASGPGTCPDDGDQCCTYGSCTIPGPGLTGLCQPNSTCATCAGGTSTGGYCAGGATIQCCTFGACVGAGGAPGQCVLDSTCGGGVLSTEAGGGCPGPENVRCCTYGACSSSGSGNGSGNGSSAGFCQTRSSCSGTSEAGLCPGPADVQCCTPGTGCEGGASLVNQATLELVQSFEGWFPDIYDDPDGNPTVGWGHLCADANCSDVPYPIPLSEQDGTALLQSDLKIAQRCITDDIDSSVVLNPNQYGALVSWAFNVGCGNSGTSTLVELLNQGGDPDEVARQELPQWNRGADDVLPGLVRRRAAEVGLFTTPADGVAHPPPC</sequence>
<dbReference type="GO" id="GO:0009253">
    <property type="term" value="P:peptidoglycan catabolic process"/>
    <property type="evidence" value="ECO:0007669"/>
    <property type="project" value="InterPro"/>
</dbReference>
<evidence type="ECO:0000256" key="4">
    <source>
        <dbReference type="ARBA" id="ARBA00022801"/>
    </source>
</evidence>
<evidence type="ECO:0000313" key="9">
    <source>
        <dbReference type="Proteomes" id="UP001244011"/>
    </source>
</evidence>
<dbReference type="HAMAP" id="MF_04110">
    <property type="entry name" value="ENDOLYSIN_T4"/>
    <property type="match status" value="1"/>
</dbReference>
<dbReference type="GO" id="GO:0031640">
    <property type="term" value="P:killing of cells of another organism"/>
    <property type="evidence" value="ECO:0007669"/>
    <property type="project" value="UniProtKB-KW"/>
</dbReference>
<keyword evidence="9" id="KW-1185">Reference proteome</keyword>
<dbReference type="AlphaFoldDB" id="A0AAJ0FCJ7"/>
<dbReference type="InterPro" id="IPR023347">
    <property type="entry name" value="Lysozyme_dom_sf"/>
</dbReference>
<reference evidence="8" key="1">
    <citation type="submission" date="2023-06" db="EMBL/GenBank/DDBJ databases">
        <title>Genome-scale phylogeny and comparative genomics of the fungal order Sordariales.</title>
        <authorList>
            <consortium name="Lawrence Berkeley National Laboratory"/>
            <person name="Hensen N."/>
            <person name="Bonometti L."/>
            <person name="Westerberg I."/>
            <person name="Brannstrom I.O."/>
            <person name="Guillou S."/>
            <person name="Cros-Aarteil S."/>
            <person name="Calhoun S."/>
            <person name="Haridas S."/>
            <person name="Kuo A."/>
            <person name="Mondo S."/>
            <person name="Pangilinan J."/>
            <person name="Riley R."/>
            <person name="Labutti K."/>
            <person name="Andreopoulos B."/>
            <person name="Lipzen A."/>
            <person name="Chen C."/>
            <person name="Yanf M."/>
            <person name="Daum C."/>
            <person name="Ng V."/>
            <person name="Clum A."/>
            <person name="Steindorff A."/>
            <person name="Ohm R."/>
            <person name="Martin F."/>
            <person name="Silar P."/>
            <person name="Natvig D."/>
            <person name="Lalanne C."/>
            <person name="Gautier V."/>
            <person name="Ament-Velasquez S.L."/>
            <person name="Kruys A."/>
            <person name="Hutchinson M.I."/>
            <person name="Powell A.J."/>
            <person name="Barry K."/>
            <person name="Miller A.N."/>
            <person name="Grigoriev I.V."/>
            <person name="Debuchy R."/>
            <person name="Gladieux P."/>
            <person name="Thoren M.H."/>
            <person name="Johannesson H."/>
        </authorList>
    </citation>
    <scope>NUCLEOTIDE SEQUENCE</scope>
    <source>
        <strain evidence="8">8032-3</strain>
    </source>
</reference>
<evidence type="ECO:0000256" key="1">
    <source>
        <dbReference type="ARBA" id="ARBA00000632"/>
    </source>
</evidence>
<accession>A0AAJ0FCJ7</accession>
<evidence type="ECO:0000256" key="5">
    <source>
        <dbReference type="ARBA" id="ARBA00023200"/>
    </source>
</evidence>
<dbReference type="PANTHER" id="PTHR38107">
    <property type="match status" value="1"/>
</dbReference>
<dbReference type="InterPro" id="IPR033907">
    <property type="entry name" value="Endolysin_autolysin"/>
</dbReference>
<proteinExistence type="inferred from homology"/>
<dbReference type="InterPro" id="IPR002196">
    <property type="entry name" value="Glyco_hydro_24"/>
</dbReference>
<dbReference type="Proteomes" id="UP001244011">
    <property type="component" value="Unassembled WGS sequence"/>
</dbReference>
<dbReference type="PANTHER" id="PTHR38107:SF3">
    <property type="entry name" value="LYSOZYME RRRD-RELATED"/>
    <property type="match status" value="1"/>
</dbReference>
<keyword evidence="5" id="KW-1035">Host cytoplasm</keyword>
<keyword evidence="4" id="KW-0378">Hydrolase</keyword>
<organism evidence="8 9">
    <name type="scientific">Phialemonium atrogriseum</name>
    <dbReference type="NCBI Taxonomy" id="1093897"/>
    <lineage>
        <taxon>Eukaryota</taxon>
        <taxon>Fungi</taxon>
        <taxon>Dikarya</taxon>
        <taxon>Ascomycota</taxon>
        <taxon>Pezizomycotina</taxon>
        <taxon>Sordariomycetes</taxon>
        <taxon>Sordariomycetidae</taxon>
        <taxon>Cephalothecales</taxon>
        <taxon>Cephalothecaceae</taxon>
        <taxon>Phialemonium</taxon>
    </lineage>
</organism>
<name>A0AAJ0FCJ7_9PEZI</name>
<evidence type="ECO:0000256" key="2">
    <source>
        <dbReference type="ARBA" id="ARBA00022529"/>
    </source>
</evidence>
<evidence type="ECO:0000313" key="8">
    <source>
        <dbReference type="EMBL" id="KAK1762192.1"/>
    </source>
</evidence>
<comment type="caution">
    <text evidence="8">The sequence shown here is derived from an EMBL/GenBank/DDBJ whole genome shotgun (WGS) entry which is preliminary data.</text>
</comment>
<keyword evidence="2" id="KW-0929">Antimicrobial</keyword>
<evidence type="ECO:0000256" key="6">
    <source>
        <dbReference type="ARBA" id="ARBA00023295"/>
    </source>
</evidence>
<dbReference type="InterPro" id="IPR051018">
    <property type="entry name" value="Bacteriophage_GH24"/>
</dbReference>
<dbReference type="GO" id="GO:0016998">
    <property type="term" value="P:cell wall macromolecule catabolic process"/>
    <property type="evidence" value="ECO:0007669"/>
    <property type="project" value="InterPro"/>
</dbReference>
<dbReference type="CDD" id="cd00737">
    <property type="entry name" value="lyz_endolysin_autolysin"/>
    <property type="match status" value="1"/>
</dbReference>
<evidence type="ECO:0000256" key="3">
    <source>
        <dbReference type="ARBA" id="ARBA00022638"/>
    </source>
</evidence>
<evidence type="ECO:0000256" key="7">
    <source>
        <dbReference type="SAM" id="SignalP"/>
    </source>
</evidence>
<dbReference type="EMBL" id="MU839041">
    <property type="protein sequence ID" value="KAK1762192.1"/>
    <property type="molecule type" value="Genomic_DNA"/>
</dbReference>
<dbReference type="GO" id="GO:0042742">
    <property type="term" value="P:defense response to bacterium"/>
    <property type="evidence" value="ECO:0007669"/>
    <property type="project" value="UniProtKB-KW"/>
</dbReference>
<dbReference type="InterPro" id="IPR023346">
    <property type="entry name" value="Lysozyme-like_dom_sf"/>
</dbReference>
<feature type="signal peptide" evidence="7">
    <location>
        <begin position="1"/>
        <end position="17"/>
    </location>
</feature>
<comment type="catalytic activity">
    <reaction evidence="1">
        <text>Hydrolysis of (1-&gt;4)-beta-linkages between N-acetylmuramic acid and N-acetyl-D-glucosamine residues in a peptidoglycan and between N-acetyl-D-glucosamine residues in chitodextrins.</text>
        <dbReference type="EC" id="3.2.1.17"/>
    </reaction>
</comment>
<keyword evidence="3" id="KW-0081">Bacteriolytic enzyme</keyword>
<dbReference type="SUPFAM" id="SSF53955">
    <property type="entry name" value="Lysozyme-like"/>
    <property type="match status" value="1"/>
</dbReference>
<dbReference type="RefSeq" id="XP_060278405.1">
    <property type="nucleotide sequence ID" value="XM_060429322.1"/>
</dbReference>
<dbReference type="Pfam" id="PF00959">
    <property type="entry name" value="Phage_lysozyme"/>
    <property type="match status" value="1"/>
</dbReference>
<protein>
    <submittedName>
        <fullName evidence="8">Lysozyme-like domain-containing protein</fullName>
    </submittedName>
</protein>
<keyword evidence="6" id="KW-0326">Glycosidase</keyword>
<feature type="chain" id="PRO_5042568429" evidence="7">
    <location>
        <begin position="18"/>
        <end position="363"/>
    </location>
</feature>